<accession>A0ABQ3MNM8</accession>
<sequence>MAETTETTEKSQAPPKLKSLHGMRFVAALLVFAFHGAISFVFSDETVGGIYIWLTSGASAAVAFFFVLSGFVLTWSYRPDLSTPRFLRRRLMRIVPVHVVTWAVAIVSLVAFGAEVGFWQSLSNLFLLQAWIPDNSFLDSANGVSWSLSVDLLYYLTFPALIFLARKIRENLLWLAVIATIALVILMPLVSKTFLPDTPAWSWGKGASWTQIWFVYLFPPVRLLEFFVGMLLARIVMTGRWIGFPLAGAAVLTAIGYVLTTLSPWSFLYNYAASMIIPIALLVPAAAAADIKGRKTWVNGRKMFFLGDLTFSFYLVHDLVLKNAHRAFGVEVGPYGGLAGPTWSTPVAVLFLAGAFAASLGVAYLTYRFVEVPAMNRWSVSKAEKQERAAARAAKAAPEPQPV</sequence>
<dbReference type="PANTHER" id="PTHR23028:SF53">
    <property type="entry name" value="ACYL_TRANSF_3 DOMAIN-CONTAINING PROTEIN"/>
    <property type="match status" value="1"/>
</dbReference>
<feature type="transmembrane region" description="Helical" evidence="1">
    <location>
        <begin position="240"/>
        <end position="259"/>
    </location>
</feature>
<feature type="transmembrane region" description="Helical" evidence="1">
    <location>
        <begin position="144"/>
        <end position="165"/>
    </location>
</feature>
<evidence type="ECO:0000313" key="3">
    <source>
        <dbReference type="EMBL" id="GHH52473.1"/>
    </source>
</evidence>
<keyword evidence="4" id="KW-1185">Reference proteome</keyword>
<gene>
    <name evidence="3" type="ORF">GCM10017774_64420</name>
</gene>
<protein>
    <submittedName>
        <fullName evidence="3">Acyltransferase</fullName>
    </submittedName>
</protein>
<evidence type="ECO:0000259" key="2">
    <source>
        <dbReference type="Pfam" id="PF01757"/>
    </source>
</evidence>
<keyword evidence="3" id="KW-0012">Acyltransferase</keyword>
<keyword evidence="1" id="KW-0812">Transmembrane</keyword>
<feature type="transmembrane region" description="Helical" evidence="1">
    <location>
        <begin position="211"/>
        <end position="233"/>
    </location>
</feature>
<feature type="transmembrane region" description="Helical" evidence="1">
    <location>
        <begin position="303"/>
        <end position="321"/>
    </location>
</feature>
<dbReference type="PANTHER" id="PTHR23028">
    <property type="entry name" value="ACETYLTRANSFERASE"/>
    <property type="match status" value="1"/>
</dbReference>
<comment type="caution">
    <text evidence="3">The sequence shown here is derived from an EMBL/GenBank/DDBJ whole genome shotgun (WGS) entry which is preliminary data.</text>
</comment>
<dbReference type="InterPro" id="IPR050879">
    <property type="entry name" value="Acyltransferase_3"/>
</dbReference>
<dbReference type="InterPro" id="IPR002656">
    <property type="entry name" value="Acyl_transf_3_dom"/>
</dbReference>
<dbReference type="Proteomes" id="UP000605568">
    <property type="component" value="Unassembled WGS sequence"/>
</dbReference>
<keyword evidence="3" id="KW-0808">Transferase</keyword>
<feature type="transmembrane region" description="Helical" evidence="1">
    <location>
        <begin position="172"/>
        <end position="191"/>
    </location>
</feature>
<name>A0ABQ3MNM8_9PSEU</name>
<evidence type="ECO:0000313" key="4">
    <source>
        <dbReference type="Proteomes" id="UP000605568"/>
    </source>
</evidence>
<feature type="domain" description="Acyltransferase 3" evidence="2">
    <location>
        <begin position="18"/>
        <end position="364"/>
    </location>
</feature>
<feature type="transmembrane region" description="Helical" evidence="1">
    <location>
        <begin position="347"/>
        <end position="367"/>
    </location>
</feature>
<dbReference type="RefSeq" id="WP_191303122.1">
    <property type="nucleotide sequence ID" value="NZ_BNAR01000012.1"/>
</dbReference>
<keyword evidence="1" id="KW-0472">Membrane</keyword>
<feature type="transmembrane region" description="Helical" evidence="1">
    <location>
        <begin position="49"/>
        <end position="73"/>
    </location>
</feature>
<feature type="transmembrane region" description="Helical" evidence="1">
    <location>
        <begin position="94"/>
        <end position="114"/>
    </location>
</feature>
<organism evidence="3 4">
    <name type="scientific">Lentzea cavernae</name>
    <dbReference type="NCBI Taxonomy" id="2020703"/>
    <lineage>
        <taxon>Bacteria</taxon>
        <taxon>Bacillati</taxon>
        <taxon>Actinomycetota</taxon>
        <taxon>Actinomycetes</taxon>
        <taxon>Pseudonocardiales</taxon>
        <taxon>Pseudonocardiaceae</taxon>
        <taxon>Lentzea</taxon>
    </lineage>
</organism>
<feature type="transmembrane region" description="Helical" evidence="1">
    <location>
        <begin position="25"/>
        <end position="43"/>
    </location>
</feature>
<dbReference type="EMBL" id="BNAR01000012">
    <property type="protein sequence ID" value="GHH52473.1"/>
    <property type="molecule type" value="Genomic_DNA"/>
</dbReference>
<reference evidence="4" key="1">
    <citation type="journal article" date="2019" name="Int. J. Syst. Evol. Microbiol.">
        <title>The Global Catalogue of Microorganisms (GCM) 10K type strain sequencing project: providing services to taxonomists for standard genome sequencing and annotation.</title>
        <authorList>
            <consortium name="The Broad Institute Genomics Platform"/>
            <consortium name="The Broad Institute Genome Sequencing Center for Infectious Disease"/>
            <person name="Wu L."/>
            <person name="Ma J."/>
        </authorList>
    </citation>
    <scope>NUCLEOTIDE SEQUENCE [LARGE SCALE GENOMIC DNA]</scope>
    <source>
        <strain evidence="4">CGMCC 4.7367</strain>
    </source>
</reference>
<proteinExistence type="predicted"/>
<feature type="transmembrane region" description="Helical" evidence="1">
    <location>
        <begin position="271"/>
        <end position="291"/>
    </location>
</feature>
<keyword evidence="1" id="KW-1133">Transmembrane helix</keyword>
<dbReference type="GO" id="GO:0016746">
    <property type="term" value="F:acyltransferase activity"/>
    <property type="evidence" value="ECO:0007669"/>
    <property type="project" value="UniProtKB-KW"/>
</dbReference>
<evidence type="ECO:0000256" key="1">
    <source>
        <dbReference type="SAM" id="Phobius"/>
    </source>
</evidence>
<dbReference type="Pfam" id="PF01757">
    <property type="entry name" value="Acyl_transf_3"/>
    <property type="match status" value="1"/>
</dbReference>